<feature type="domain" description="Integral membrane bound transporter" evidence="8">
    <location>
        <begin position="55"/>
        <end position="177"/>
    </location>
</feature>
<feature type="region of interest" description="Disordered" evidence="6">
    <location>
        <begin position="1"/>
        <end position="24"/>
    </location>
</feature>
<accession>A0A810N307</accession>
<evidence type="ECO:0000256" key="2">
    <source>
        <dbReference type="ARBA" id="ARBA00022692"/>
    </source>
</evidence>
<dbReference type="KEGG" id="pry:Prubr_31090"/>
<feature type="transmembrane region" description="Helical" evidence="7">
    <location>
        <begin position="118"/>
        <end position="139"/>
    </location>
</feature>
<dbReference type="AlphaFoldDB" id="A0A810N307"/>
<feature type="transmembrane region" description="Helical" evidence="7">
    <location>
        <begin position="160"/>
        <end position="182"/>
    </location>
</feature>
<reference evidence="9" key="1">
    <citation type="submission" date="2020-08" db="EMBL/GenBank/DDBJ databases">
        <title>Whole genome shotgun sequence of Polymorphospora rubra NBRC 101157.</title>
        <authorList>
            <person name="Komaki H."/>
            <person name="Tamura T."/>
        </authorList>
    </citation>
    <scope>NUCLEOTIDE SEQUENCE</scope>
    <source>
        <strain evidence="9">NBRC 101157</strain>
    </source>
</reference>
<keyword evidence="4 7" id="KW-0472">Membrane</keyword>
<dbReference type="Proteomes" id="UP000680866">
    <property type="component" value="Chromosome"/>
</dbReference>
<evidence type="ECO:0000256" key="6">
    <source>
        <dbReference type="SAM" id="MobiDB-lite"/>
    </source>
</evidence>
<dbReference type="InterPro" id="IPR049453">
    <property type="entry name" value="Memb_transporter_dom"/>
</dbReference>
<protein>
    <recommendedName>
        <fullName evidence="8">Integral membrane bound transporter domain-containing protein</fullName>
    </recommendedName>
</protein>
<gene>
    <name evidence="9" type="ORF">Prubr_31090</name>
</gene>
<evidence type="ECO:0000256" key="4">
    <source>
        <dbReference type="ARBA" id="ARBA00023136"/>
    </source>
</evidence>
<keyword evidence="10" id="KW-1185">Reference proteome</keyword>
<feature type="transmembrane region" description="Helical" evidence="7">
    <location>
        <begin position="42"/>
        <end position="60"/>
    </location>
</feature>
<organism evidence="9 10">
    <name type="scientific">Polymorphospora rubra</name>
    <dbReference type="NCBI Taxonomy" id="338584"/>
    <lineage>
        <taxon>Bacteria</taxon>
        <taxon>Bacillati</taxon>
        <taxon>Actinomycetota</taxon>
        <taxon>Actinomycetes</taxon>
        <taxon>Micromonosporales</taxon>
        <taxon>Micromonosporaceae</taxon>
        <taxon>Polymorphospora</taxon>
    </lineage>
</organism>
<feature type="coiled-coil region" evidence="5">
    <location>
        <begin position="220"/>
        <end position="247"/>
    </location>
</feature>
<keyword evidence="5" id="KW-0175">Coiled coil</keyword>
<dbReference type="GO" id="GO:0016020">
    <property type="term" value="C:membrane"/>
    <property type="evidence" value="ECO:0007669"/>
    <property type="project" value="UniProtKB-SubCell"/>
</dbReference>
<evidence type="ECO:0000256" key="3">
    <source>
        <dbReference type="ARBA" id="ARBA00022989"/>
    </source>
</evidence>
<evidence type="ECO:0000256" key="1">
    <source>
        <dbReference type="ARBA" id="ARBA00004141"/>
    </source>
</evidence>
<name>A0A810N307_9ACTN</name>
<comment type="subcellular location">
    <subcellularLocation>
        <location evidence="1">Membrane</location>
        <topology evidence="1">Multi-pass membrane protein</topology>
    </subcellularLocation>
</comment>
<dbReference type="Pfam" id="PF13515">
    <property type="entry name" value="FUSC_2"/>
    <property type="match status" value="1"/>
</dbReference>
<feature type="transmembrane region" description="Helical" evidence="7">
    <location>
        <begin position="66"/>
        <end position="84"/>
    </location>
</feature>
<evidence type="ECO:0000256" key="5">
    <source>
        <dbReference type="SAM" id="Coils"/>
    </source>
</evidence>
<evidence type="ECO:0000313" key="10">
    <source>
        <dbReference type="Proteomes" id="UP000680866"/>
    </source>
</evidence>
<proteinExistence type="predicted"/>
<keyword evidence="2 7" id="KW-0812">Transmembrane</keyword>
<keyword evidence="3 7" id="KW-1133">Transmembrane helix</keyword>
<sequence length="387" mass="40576">MTADRGSTESPPAGGMGQRWRERRERFDTTFRERTVKVRANAGLAVQAGVAGGLAWFVAAEIVNNPAPFFAPIAAVVTLASSVGQRLKRTIELIIGVALGIAVGDAIILVIGTGAWQIAVVVTLAIIASIYVGGSPSLFNQAAASAVLVATLSPPEGGIYFTRFFDALIGGVVALIVMTLLIPLNPLRVVDRAVDPALDTMADALSDTGGALARRDASSADAALERLRKAEGEVRTLESAIEAGRETATLAPLRWHKRGVLTRYVDSSKYISRALRDSRALVRRAVTQIQDAEPVPPSLPEAVRDLGEAARLLYHELGAGVEPQGARDRALRAVGAAAQAYSAGVGLSGSTVVAQVRSIASDLIAATGVEMAEANQMVRRAVGRSSR</sequence>
<dbReference type="RefSeq" id="WP_246568706.1">
    <property type="nucleotide sequence ID" value="NZ_AP023359.1"/>
</dbReference>
<feature type="transmembrane region" description="Helical" evidence="7">
    <location>
        <begin position="91"/>
        <end position="112"/>
    </location>
</feature>
<evidence type="ECO:0000259" key="8">
    <source>
        <dbReference type="Pfam" id="PF13515"/>
    </source>
</evidence>
<evidence type="ECO:0000256" key="7">
    <source>
        <dbReference type="SAM" id="Phobius"/>
    </source>
</evidence>
<dbReference type="EMBL" id="AP023359">
    <property type="protein sequence ID" value="BCJ66088.1"/>
    <property type="molecule type" value="Genomic_DNA"/>
</dbReference>
<evidence type="ECO:0000313" key="9">
    <source>
        <dbReference type="EMBL" id="BCJ66088.1"/>
    </source>
</evidence>